<dbReference type="GO" id="GO:0141221">
    <property type="term" value="F:histone deacetylase activity, hydrolytic mechanism"/>
    <property type="evidence" value="ECO:0007669"/>
    <property type="project" value="UniProtKB-EC"/>
</dbReference>
<evidence type="ECO:0000256" key="8">
    <source>
        <dbReference type="ARBA" id="ARBA00023163"/>
    </source>
</evidence>
<evidence type="ECO:0000256" key="5">
    <source>
        <dbReference type="ARBA" id="ARBA00022801"/>
    </source>
</evidence>
<dbReference type="InParanoid" id="A0A3P7DA85"/>
<dbReference type="AlphaFoldDB" id="A0A3P7DA85"/>
<evidence type="ECO:0000256" key="11">
    <source>
        <dbReference type="ARBA" id="ARBA00059784"/>
    </source>
</evidence>
<proteinExistence type="inferred from homology"/>
<evidence type="ECO:0000256" key="6">
    <source>
        <dbReference type="ARBA" id="ARBA00022853"/>
    </source>
</evidence>
<dbReference type="Gene3D" id="3.40.800.20">
    <property type="entry name" value="Histone deacetylase domain"/>
    <property type="match status" value="1"/>
</dbReference>
<dbReference type="FunCoup" id="A0A3P7DA85">
    <property type="interactions" value="243"/>
</dbReference>
<keyword evidence="16" id="KW-1185">Reference proteome</keyword>
<evidence type="ECO:0000256" key="13">
    <source>
        <dbReference type="ARBA" id="ARBA00072450"/>
    </source>
</evidence>
<comment type="similarity">
    <text evidence="2">Belongs to the histone deacetylase family.</text>
</comment>
<evidence type="ECO:0000256" key="12">
    <source>
        <dbReference type="ARBA" id="ARBA00065154"/>
    </source>
</evidence>
<evidence type="ECO:0000256" key="7">
    <source>
        <dbReference type="ARBA" id="ARBA00023015"/>
    </source>
</evidence>
<dbReference type="InterPro" id="IPR023801">
    <property type="entry name" value="His_deacetylse_dom"/>
</dbReference>
<dbReference type="InterPro" id="IPR000286">
    <property type="entry name" value="HDACs"/>
</dbReference>
<evidence type="ECO:0000256" key="9">
    <source>
        <dbReference type="ARBA" id="ARBA00023242"/>
    </source>
</evidence>
<evidence type="ECO:0000256" key="2">
    <source>
        <dbReference type="ARBA" id="ARBA00005947"/>
    </source>
</evidence>
<keyword evidence="4" id="KW-0678">Repressor</keyword>
<dbReference type="OrthoDB" id="437693at2759"/>
<keyword evidence="9" id="KW-0539">Nucleus</keyword>
<feature type="domain" description="Histone deacetylase" evidence="14">
    <location>
        <begin position="61"/>
        <end position="319"/>
    </location>
</feature>
<dbReference type="PANTHER" id="PTHR10625:SF23">
    <property type="entry name" value="HISTONE DEACETYLASE 11"/>
    <property type="match status" value="1"/>
</dbReference>
<dbReference type="InterPro" id="IPR044150">
    <property type="entry name" value="HDAC_classIV"/>
</dbReference>
<comment type="function">
    <text evidence="11">Responsible for the deacetylation of lysine residues on the N-terminal part of the core histones (H2A, H2B, H3 and H4). Histone deacetylation gives a tag for epigenetic repression and plays an important role in transcriptional regulation, cell cycle progression and developmental events. Histone deacetylases act via the formation of large multiprotein complexes.</text>
</comment>
<keyword evidence="7" id="KW-0805">Transcription regulation</keyword>
<dbReference type="PRINTS" id="PR01270">
    <property type="entry name" value="HDASUPER"/>
</dbReference>
<dbReference type="CDD" id="cd09993">
    <property type="entry name" value="HDAC_classIV"/>
    <property type="match status" value="1"/>
</dbReference>
<dbReference type="PANTHER" id="PTHR10625">
    <property type="entry name" value="HISTONE DEACETYLASE HDAC1-RELATED"/>
    <property type="match status" value="1"/>
</dbReference>
<dbReference type="EMBL" id="UYWW01000021">
    <property type="protein sequence ID" value="VDM06810.1"/>
    <property type="molecule type" value="Genomic_DNA"/>
</dbReference>
<dbReference type="Proteomes" id="UP000270924">
    <property type="component" value="Unassembled WGS sequence"/>
</dbReference>
<comment type="subcellular location">
    <subcellularLocation>
        <location evidence="1">Nucleus</location>
    </subcellularLocation>
</comment>
<dbReference type="FunFam" id="3.40.800.20:FF:000009">
    <property type="entry name" value="Histone deacetylase 11"/>
    <property type="match status" value="1"/>
</dbReference>
<accession>A0A3P7DA85</accession>
<dbReference type="GO" id="GO:0040029">
    <property type="term" value="P:epigenetic regulation of gene expression"/>
    <property type="evidence" value="ECO:0007669"/>
    <property type="project" value="TreeGrafter"/>
</dbReference>
<dbReference type="OMA" id="EIGFPWS"/>
<evidence type="ECO:0000259" key="14">
    <source>
        <dbReference type="Pfam" id="PF00850"/>
    </source>
</evidence>
<keyword evidence="8" id="KW-0804">Transcription</keyword>
<keyword evidence="6" id="KW-0156">Chromatin regulator</keyword>
<dbReference type="EC" id="3.5.1.98" evidence="3"/>
<evidence type="ECO:0000256" key="10">
    <source>
        <dbReference type="ARBA" id="ARBA00048287"/>
    </source>
</evidence>
<dbReference type="SUPFAM" id="SSF52768">
    <property type="entry name" value="Arginase/deacetylase"/>
    <property type="match status" value="1"/>
</dbReference>
<comment type="subunit">
    <text evidence="12">Interacts with HDAC6.</text>
</comment>
<dbReference type="InterPro" id="IPR023696">
    <property type="entry name" value="Ureohydrolase_dom_sf"/>
</dbReference>
<sequence length="383" mass="43067">MAEERFIDNSDRSSIEKPLADSRQLAAVKASKLYKEIERGQLPIVYHPVYNISFCGIERCHPFDSRKWGRVYETLLQSGMFEENQTVRPLEASMDDLRVVHSSTYLSSLCCPCYVAKMVEVTPVALIPPCGTILAAKLALTSGWAINIGGGFHHASRSKGGGFCIYADITLALTFLFSNQLISKAMIVDLDAHQGNGHENDFSGDNRVYILDMFNSRIYPHDLRARRAIRRSVHLRVGTQDSEYLSLLSNNLEDVLNEFQPDIIVYNAGTDCLQGDPLGLLSISSKGIRKRDEIVFKMARDRHIPVVMLLSGGYMPNTHEVIAKIDCPRPISAGFVWLNLGPDLPVDIARGQSRTLFYPHILIRRKRNLIWLLQNYVTLLITS</sequence>
<evidence type="ECO:0000313" key="16">
    <source>
        <dbReference type="Proteomes" id="UP000270924"/>
    </source>
</evidence>
<evidence type="ECO:0000313" key="15">
    <source>
        <dbReference type="EMBL" id="VDM06810.1"/>
    </source>
</evidence>
<protein>
    <recommendedName>
        <fullName evidence="13">Histone deacetylase 11</fullName>
        <ecNumber evidence="3">3.5.1.98</ecNumber>
    </recommendedName>
</protein>
<organism evidence="15 16">
    <name type="scientific">Wuchereria bancrofti</name>
    <dbReference type="NCBI Taxonomy" id="6293"/>
    <lineage>
        <taxon>Eukaryota</taxon>
        <taxon>Metazoa</taxon>
        <taxon>Ecdysozoa</taxon>
        <taxon>Nematoda</taxon>
        <taxon>Chromadorea</taxon>
        <taxon>Rhabditida</taxon>
        <taxon>Spirurina</taxon>
        <taxon>Spiruromorpha</taxon>
        <taxon>Filarioidea</taxon>
        <taxon>Onchocercidae</taxon>
        <taxon>Wuchereria</taxon>
    </lineage>
</organism>
<dbReference type="Pfam" id="PF00850">
    <property type="entry name" value="Hist_deacetyl"/>
    <property type="match status" value="1"/>
</dbReference>
<keyword evidence="5" id="KW-0378">Hydrolase</keyword>
<comment type="catalytic activity">
    <reaction evidence="10">
        <text>N(6)-acetyl-L-lysyl-[histone] + H2O = L-lysyl-[histone] + acetate</text>
        <dbReference type="Rhea" id="RHEA:58196"/>
        <dbReference type="Rhea" id="RHEA-COMP:9845"/>
        <dbReference type="Rhea" id="RHEA-COMP:11338"/>
        <dbReference type="ChEBI" id="CHEBI:15377"/>
        <dbReference type="ChEBI" id="CHEBI:29969"/>
        <dbReference type="ChEBI" id="CHEBI:30089"/>
        <dbReference type="ChEBI" id="CHEBI:61930"/>
        <dbReference type="EC" id="3.5.1.98"/>
    </reaction>
</comment>
<dbReference type="GO" id="GO:0000118">
    <property type="term" value="C:histone deacetylase complex"/>
    <property type="evidence" value="ECO:0007669"/>
    <property type="project" value="TreeGrafter"/>
</dbReference>
<dbReference type="InterPro" id="IPR037138">
    <property type="entry name" value="His_deacetylse_dom_sf"/>
</dbReference>
<evidence type="ECO:0000256" key="1">
    <source>
        <dbReference type="ARBA" id="ARBA00004123"/>
    </source>
</evidence>
<evidence type="ECO:0000256" key="3">
    <source>
        <dbReference type="ARBA" id="ARBA00012111"/>
    </source>
</evidence>
<evidence type="ECO:0000256" key="4">
    <source>
        <dbReference type="ARBA" id="ARBA00022491"/>
    </source>
</evidence>
<name>A0A3P7DA85_WUCBA</name>
<reference evidence="15 16" key="1">
    <citation type="submission" date="2018-11" db="EMBL/GenBank/DDBJ databases">
        <authorList>
            <consortium name="Pathogen Informatics"/>
        </authorList>
    </citation>
    <scope>NUCLEOTIDE SEQUENCE [LARGE SCALE GENOMIC DNA]</scope>
</reference>
<gene>
    <name evidence="15" type="ORF">WBA_LOCUS196</name>
</gene>